<reference evidence="2 3" key="1">
    <citation type="submission" date="2020-08" db="EMBL/GenBank/DDBJ databases">
        <title>Novel species isolated from subtropical streams in China.</title>
        <authorList>
            <person name="Lu H."/>
        </authorList>
    </citation>
    <scope>NUCLEOTIDE SEQUENCE [LARGE SCALE GENOMIC DNA]</scope>
    <source>
        <strain evidence="2 3">NL8W</strain>
    </source>
</reference>
<organism evidence="2 3">
    <name type="scientific">Undibacterium umbellatum</name>
    <dbReference type="NCBI Taxonomy" id="2762300"/>
    <lineage>
        <taxon>Bacteria</taxon>
        <taxon>Pseudomonadati</taxon>
        <taxon>Pseudomonadota</taxon>
        <taxon>Betaproteobacteria</taxon>
        <taxon>Burkholderiales</taxon>
        <taxon>Oxalobacteraceae</taxon>
        <taxon>Undibacterium</taxon>
    </lineage>
</organism>
<gene>
    <name evidence="2" type="ORF">H8L47_13380</name>
</gene>
<dbReference type="RefSeq" id="WP_186954109.1">
    <property type="nucleotide sequence ID" value="NZ_JACOFX010000006.1"/>
</dbReference>
<proteinExistence type="predicted"/>
<dbReference type="Gene3D" id="1.25.40.10">
    <property type="entry name" value="Tetratricopeptide repeat domain"/>
    <property type="match status" value="2"/>
</dbReference>
<dbReference type="Gene3D" id="3.40.50.2000">
    <property type="entry name" value="Glycogen Phosphorylase B"/>
    <property type="match status" value="1"/>
</dbReference>
<keyword evidence="3" id="KW-1185">Reference proteome</keyword>
<dbReference type="Pfam" id="PF13432">
    <property type="entry name" value="TPR_16"/>
    <property type="match status" value="2"/>
</dbReference>
<dbReference type="PANTHER" id="PTHR44809">
    <property type="match status" value="1"/>
</dbReference>
<name>A0ABR6ZB43_9BURK</name>
<dbReference type="InterPro" id="IPR052943">
    <property type="entry name" value="TMTC_O-mannosyl-trnsfr"/>
</dbReference>
<dbReference type="Proteomes" id="UP000646911">
    <property type="component" value="Unassembled WGS sequence"/>
</dbReference>
<dbReference type="PANTHER" id="PTHR44809:SF1">
    <property type="entry name" value="PROTEIN O-MANNOSYL-TRANSFERASE TMTC1"/>
    <property type="match status" value="1"/>
</dbReference>
<feature type="repeat" description="TPR" evidence="1">
    <location>
        <begin position="108"/>
        <end position="141"/>
    </location>
</feature>
<dbReference type="SUPFAM" id="SSF48452">
    <property type="entry name" value="TPR-like"/>
    <property type="match status" value="1"/>
</dbReference>
<feature type="repeat" description="TPR" evidence="1">
    <location>
        <begin position="40"/>
        <end position="73"/>
    </location>
</feature>
<protein>
    <submittedName>
        <fullName evidence="2">Tetratricopeptide repeat protein</fullName>
    </submittedName>
</protein>
<accession>A0ABR6ZB43</accession>
<dbReference type="EMBL" id="JACOFX010000006">
    <property type="protein sequence ID" value="MBC3908551.1"/>
    <property type="molecule type" value="Genomic_DNA"/>
</dbReference>
<evidence type="ECO:0000313" key="2">
    <source>
        <dbReference type="EMBL" id="MBC3908551.1"/>
    </source>
</evidence>
<evidence type="ECO:0000256" key="1">
    <source>
        <dbReference type="PROSITE-ProRule" id="PRU00339"/>
    </source>
</evidence>
<comment type="caution">
    <text evidence="2">The sequence shown here is derived from an EMBL/GenBank/DDBJ whole genome shotgun (WGS) entry which is preliminary data.</text>
</comment>
<feature type="repeat" description="TPR" evidence="1">
    <location>
        <begin position="74"/>
        <end position="107"/>
    </location>
</feature>
<dbReference type="InterPro" id="IPR019734">
    <property type="entry name" value="TPR_rpt"/>
</dbReference>
<evidence type="ECO:0000313" key="3">
    <source>
        <dbReference type="Proteomes" id="UP000646911"/>
    </source>
</evidence>
<dbReference type="PROSITE" id="PS50005">
    <property type="entry name" value="TPR"/>
    <property type="match status" value="3"/>
</dbReference>
<dbReference type="SUPFAM" id="SSF53756">
    <property type="entry name" value="UDP-Glycosyltransferase/glycogen phosphorylase"/>
    <property type="match status" value="1"/>
</dbReference>
<keyword evidence="1" id="KW-0802">TPR repeat</keyword>
<dbReference type="InterPro" id="IPR011990">
    <property type="entry name" value="TPR-like_helical_dom_sf"/>
</dbReference>
<sequence>MKTDTAESLFYEANQLMAEGHFIAAEDKLRMALQIEEDLAEIHANLAWLMQQQGRYAEAEPAYQRARQLAPEDTQISLNFGVMLAQQRRFDEAEQLYQLVLQLEPDSVFALSNLGVLLASTWREAEAETCYRQALELEPAYRKASFNLAYLLLRQGRYAEGWYMLEARDGLEVLDNCLSEEPDFFRWQGQDLSGKSIIILFESGHGDMIQFVRYASLLKQRKAVSVSCLCHPQLKKLFTTLDGLDNVYGFDEFIVFSDWDYWVPILSLPGLFQTRLETIPASLPYLHGAPQVRQHWSNAMSVAGSSLRVGLVWKGNPGFENDADRSIHDLNVLRALADIPGVHWFSLQKGEGEEDITASSMPQPITALGADIHDFADTAAILMQLDLLIAVDTAVAHLAGALGKHCWVMLPAYQTDWRWLKDRHDSPWYPEVMRLFRQTVPGDWSGTLQEVKSELLKLI</sequence>
<dbReference type="SMART" id="SM00028">
    <property type="entry name" value="TPR"/>
    <property type="match status" value="4"/>
</dbReference>